<gene>
    <name evidence="2" type="ORF">NCI00_29115</name>
</gene>
<comment type="caution">
    <text evidence="2">The sequence shown here is derived from an EMBL/GenBank/DDBJ whole genome shotgun (WGS) entry which is preliminary data.</text>
</comment>
<keyword evidence="1" id="KW-0732">Signal</keyword>
<organism evidence="2 3">
    <name type="scientific">Runella salmonicolor</name>
    <dbReference type="NCBI Taxonomy" id="2950278"/>
    <lineage>
        <taxon>Bacteria</taxon>
        <taxon>Pseudomonadati</taxon>
        <taxon>Bacteroidota</taxon>
        <taxon>Cytophagia</taxon>
        <taxon>Cytophagales</taxon>
        <taxon>Spirosomataceae</taxon>
        <taxon>Runella</taxon>
    </lineage>
</organism>
<dbReference type="EMBL" id="JAMZEL010000028">
    <property type="protein sequence ID" value="MCP1386539.1"/>
    <property type="molecule type" value="Genomic_DNA"/>
</dbReference>
<keyword evidence="3" id="KW-1185">Reference proteome</keyword>
<reference evidence="2 3" key="1">
    <citation type="submission" date="2022-06" db="EMBL/GenBank/DDBJ databases">
        <title>Runella sp. S5 genome sequencing.</title>
        <authorList>
            <person name="Park S."/>
        </authorList>
    </citation>
    <scope>NUCLEOTIDE SEQUENCE [LARGE SCALE GENOMIC DNA]</scope>
    <source>
        <strain evidence="2 3">S5</strain>
    </source>
</reference>
<dbReference type="Gene3D" id="2.130.10.30">
    <property type="entry name" value="Regulator of chromosome condensation 1/beta-lactamase-inhibitor protein II"/>
    <property type="match status" value="1"/>
</dbReference>
<evidence type="ECO:0000313" key="2">
    <source>
        <dbReference type="EMBL" id="MCP1386539.1"/>
    </source>
</evidence>
<name>A0ABT1FXR6_9BACT</name>
<protein>
    <submittedName>
        <fullName evidence="2">Uncharacterized protein</fullName>
    </submittedName>
</protein>
<dbReference type="InterPro" id="IPR009091">
    <property type="entry name" value="RCC1/BLIP-II"/>
</dbReference>
<sequence length="691" mass="73369">MKTNTKYRTTDQLRAWQMLHLLLCLLAATGANAQWGADLGSPAMSSLTWDHISTASDPTAGLTIGLTKNNKMYVWGTNASFVIHTKAATTTGEPIQQYSPYYVPSPAGEKVIKVAAGGAASTASGASRANDFFGCLTESGKLYGWGVNLGYFPGIPSWPVLPAGYNASDSTLSRRTPQQITILGESQFVDFDFANASSNFWVAIGASGKAYTIGNYGGFHDGTFAAIPIPAGANAATFKYVRVWAPTGTGASIGQQMYLKGNDGNIYFTGRVLGTVGVPSYYFDPVTNTYPDAGGNPPPSSPNLRTDVPKLVPFPAGEDIIDMKITGSSGADPYAAFYALSASGKAYGCGFWGRVFVSPITNYTNKQYFAYPLAKSPTPNTELAKVSSSAGDTSYLLKRFCEIAMPPSASKIIDIYDYGQSGTNPRRMACVVITDEYKAYWAGHNDNQISDLYFPNYLQYSDPFRTPRCNDARPIATPSKTQWTVELINYRGAAKISGPAYGSITMRKFIISKTGRGYFEGAIYSYSGLGRIGENNRITVFPIPIANEQLDVCNSNPGEAVGTVTSVLGVGTIDCSKTKLSPAPVAGTPSQTTLMVSVNVTTAGTFTPITVSGSGMSLGNGITSVSTTTTGVQTFHIPIQYDGSALTNAFQFTVGSAGSCTADLTQKPNKEVTNVWSLTNCSAITPGVLSK</sequence>
<proteinExistence type="predicted"/>
<accession>A0ABT1FXR6</accession>
<evidence type="ECO:0000313" key="3">
    <source>
        <dbReference type="Proteomes" id="UP001204772"/>
    </source>
</evidence>
<dbReference type="SUPFAM" id="SSF50985">
    <property type="entry name" value="RCC1/BLIP-II"/>
    <property type="match status" value="1"/>
</dbReference>
<dbReference type="Proteomes" id="UP001204772">
    <property type="component" value="Unassembled WGS sequence"/>
</dbReference>
<dbReference type="RefSeq" id="WP_253533452.1">
    <property type="nucleotide sequence ID" value="NZ_JAMZEL010000028.1"/>
</dbReference>
<feature type="signal peptide" evidence="1">
    <location>
        <begin position="1"/>
        <end position="33"/>
    </location>
</feature>
<evidence type="ECO:0000256" key="1">
    <source>
        <dbReference type="SAM" id="SignalP"/>
    </source>
</evidence>
<feature type="chain" id="PRO_5046978948" evidence="1">
    <location>
        <begin position="34"/>
        <end position="691"/>
    </location>
</feature>